<dbReference type="EMBL" id="JBHTMU010000073">
    <property type="protein sequence ID" value="MFD1344781.1"/>
    <property type="molecule type" value="Genomic_DNA"/>
</dbReference>
<protein>
    <submittedName>
        <fullName evidence="2">Uncharacterized protein</fullName>
    </submittedName>
</protein>
<feature type="compositionally biased region" description="Pro residues" evidence="1">
    <location>
        <begin position="377"/>
        <end position="388"/>
    </location>
</feature>
<sequence length="853" mass="89135">MNSTFLTPTADPFARTLSDLSTTLTDFAPLVTPIDAIDTLLTDIDTLLKDFGELITAFEGVDAVIELLGSALEFLSPIPIVGEIADVIAGLIDAGAEALADVLTLAQDLNTEVIKPVLEVLEEIVTGLGDARAVTVEISQKVPGYINTIEILHYLSEIASPIVEVLKGTKPADDLAAVLDTFNTVQEDVGKALLVFDPAIRAVGTGVKDLTKVFQDIMHAMGQAGRDALTGIEDAAHALQPISDGFNRLVDAIKPLKWVLDALKCVFDKILKPVIDAILKATGLDALVHKAEDAIFAKLGIKPVLDLAQGHLGNDTIQSTSDSLGPDKGAGTGPLWDATQTALGQYRSGDSSATKTALLTVISAVAQTPLDPNKPAKAPPFPPTPPDLTKPVSGTKGLAAGLAYTPRRIRRMDPSPLARLQAKRCRPAARSMLVAMPEITDDLPKIDPKLWPQSAALVSEIDTLVTALDTLSPQAVSLESALAQMDAALKLPATFDHQVADMSALLGDAVHILTVLEGFNISFVNSVVAPFVDVAKDQNTKMGAVTTALPKLTKAVGDLDAATGAVISAFPDATLIEDTLRRVEGWRLSLGQTIALVRAARIKDANQGNTAKDQIDTLAAQIEASAADLRTRLTAITGHITAISGSVTAVQGGIGTYTTVLADITQHSTLLSDKALPVADQAVHVLGVVNSIVDPLSGLIELLDNQPAPQALGASATCPDADSAMKTFGIDAAKVITAMAQSDTNTPKSFESFAEGLAEQALPLTAMATSVSQAATTLSTDAVSTFQTNAAALKTSLAGLTTELSETKTYSTTITTRTGTREDITVPNDIIDNAMLSQAQAIMNSLGFAAKGH</sequence>
<keyword evidence="3" id="KW-1185">Reference proteome</keyword>
<name>A0ABW3ZNP9_9RHOB</name>
<proteinExistence type="predicted"/>
<dbReference type="RefSeq" id="WP_386806355.1">
    <property type="nucleotide sequence ID" value="NZ_JBHTMU010000073.1"/>
</dbReference>
<dbReference type="Proteomes" id="UP001597135">
    <property type="component" value="Unassembled WGS sequence"/>
</dbReference>
<gene>
    <name evidence="2" type="ORF">ACFQ4E_20295</name>
</gene>
<reference evidence="3" key="1">
    <citation type="journal article" date="2019" name="Int. J. Syst. Evol. Microbiol.">
        <title>The Global Catalogue of Microorganisms (GCM) 10K type strain sequencing project: providing services to taxonomists for standard genome sequencing and annotation.</title>
        <authorList>
            <consortium name="The Broad Institute Genomics Platform"/>
            <consortium name="The Broad Institute Genome Sequencing Center for Infectious Disease"/>
            <person name="Wu L."/>
            <person name="Ma J."/>
        </authorList>
    </citation>
    <scope>NUCLEOTIDE SEQUENCE [LARGE SCALE GENOMIC DNA]</scope>
    <source>
        <strain evidence="3">CCUG 62953</strain>
    </source>
</reference>
<accession>A0ABW3ZNP9</accession>
<evidence type="ECO:0000256" key="1">
    <source>
        <dbReference type="SAM" id="MobiDB-lite"/>
    </source>
</evidence>
<comment type="caution">
    <text evidence="2">The sequence shown here is derived from an EMBL/GenBank/DDBJ whole genome shotgun (WGS) entry which is preliminary data.</text>
</comment>
<evidence type="ECO:0000313" key="3">
    <source>
        <dbReference type="Proteomes" id="UP001597135"/>
    </source>
</evidence>
<organism evidence="2 3">
    <name type="scientific">Litorisediminicola beolgyonensis</name>
    <dbReference type="NCBI Taxonomy" id="1173614"/>
    <lineage>
        <taxon>Bacteria</taxon>
        <taxon>Pseudomonadati</taxon>
        <taxon>Pseudomonadota</taxon>
        <taxon>Alphaproteobacteria</taxon>
        <taxon>Rhodobacterales</taxon>
        <taxon>Paracoccaceae</taxon>
        <taxon>Litorisediminicola</taxon>
    </lineage>
</organism>
<feature type="region of interest" description="Disordered" evidence="1">
    <location>
        <begin position="370"/>
        <end position="395"/>
    </location>
</feature>
<evidence type="ECO:0000313" key="2">
    <source>
        <dbReference type="EMBL" id="MFD1344781.1"/>
    </source>
</evidence>